<accession>A0A934TK15</accession>
<gene>
    <name evidence="7" type="primary">mnmE</name>
    <name evidence="7" type="synonym">trmE</name>
    <name evidence="9" type="ORF">CCR87_06725</name>
</gene>
<comment type="subcellular location">
    <subcellularLocation>
        <location evidence="7">Cytoplasm</location>
    </subcellularLocation>
</comment>
<feature type="binding site" evidence="7">
    <location>
        <position position="429"/>
    </location>
    <ligand>
        <name>(6S)-5-formyl-5,6,7,8-tetrahydrofolate</name>
        <dbReference type="ChEBI" id="CHEBI:57457"/>
    </ligand>
</feature>
<evidence type="ECO:0000256" key="4">
    <source>
        <dbReference type="ARBA" id="ARBA00022801"/>
    </source>
</evidence>
<dbReference type="EMBL" id="NHSD01000198">
    <property type="protein sequence ID" value="MBK5927038.1"/>
    <property type="molecule type" value="Genomic_DNA"/>
</dbReference>
<evidence type="ECO:0000313" key="9">
    <source>
        <dbReference type="EMBL" id="MBK5927038.1"/>
    </source>
</evidence>
<evidence type="ECO:0000259" key="8">
    <source>
        <dbReference type="PROSITE" id="PS51709"/>
    </source>
</evidence>
<evidence type="ECO:0000313" key="10">
    <source>
        <dbReference type="Proteomes" id="UP000706333"/>
    </source>
</evidence>
<keyword evidence="7" id="KW-0479">Metal-binding</keyword>
<dbReference type="InterPro" id="IPR027368">
    <property type="entry name" value="MnmE_dom2"/>
</dbReference>
<comment type="subunit">
    <text evidence="7">Homodimer. Heterotetramer of two MnmE and two MnmG subunits.</text>
</comment>
<feature type="binding site" evidence="7">
    <location>
        <position position="243"/>
    </location>
    <ligand>
        <name>K(+)</name>
        <dbReference type="ChEBI" id="CHEBI:29103"/>
    </ligand>
</feature>
<dbReference type="SUPFAM" id="SSF52540">
    <property type="entry name" value="P-loop containing nucleoside triphosphate hydrolases"/>
    <property type="match status" value="1"/>
</dbReference>
<dbReference type="InterPro" id="IPR027266">
    <property type="entry name" value="TrmE/GcvT-like"/>
</dbReference>
<feature type="binding site" evidence="7">
    <location>
        <position position="78"/>
    </location>
    <ligand>
        <name>(6S)-5-formyl-5,6,7,8-tetrahydrofolate</name>
        <dbReference type="ChEBI" id="CHEBI:57457"/>
    </ligand>
</feature>
<dbReference type="InterPro" id="IPR006073">
    <property type="entry name" value="GTP-bd"/>
</dbReference>
<comment type="function">
    <text evidence="7">Exhibits a very high intrinsic GTPase hydrolysis rate. Involved in the addition of a carboxymethylaminomethyl (cmnm) group at the wobble position (U34) of certain tRNAs, forming tRNA-cmnm(5)s(2)U34.</text>
</comment>
<dbReference type="AlphaFoldDB" id="A0A934TK15"/>
<comment type="caution">
    <text evidence="9">The sequence shown here is derived from an EMBL/GenBank/DDBJ whole genome shotgun (WGS) entry which is preliminary data.</text>
</comment>
<dbReference type="GO" id="GO:0002098">
    <property type="term" value="P:tRNA wobble uridine modification"/>
    <property type="evidence" value="ECO:0007669"/>
    <property type="project" value="TreeGrafter"/>
</dbReference>
<dbReference type="NCBIfam" id="TIGR00231">
    <property type="entry name" value="small_GTP"/>
    <property type="match status" value="1"/>
</dbReference>
<feature type="binding site" evidence="7">
    <location>
        <begin position="224"/>
        <end position="229"/>
    </location>
    <ligand>
        <name>GTP</name>
        <dbReference type="ChEBI" id="CHEBI:37565"/>
    </ligand>
</feature>
<dbReference type="Gene3D" id="1.20.120.430">
    <property type="entry name" value="tRNA modification GTPase MnmE domain 2"/>
    <property type="match status" value="1"/>
</dbReference>
<feature type="binding site" evidence="7">
    <location>
        <position position="228"/>
    </location>
    <ligand>
        <name>Mg(2+)</name>
        <dbReference type="ChEBI" id="CHEBI:18420"/>
    </ligand>
</feature>
<feature type="binding site" evidence="7">
    <location>
        <position position="22"/>
    </location>
    <ligand>
        <name>(6S)-5-formyl-5,6,7,8-tetrahydrofolate</name>
        <dbReference type="ChEBI" id="CHEBI:57457"/>
    </ligand>
</feature>
<dbReference type="GO" id="GO:0030488">
    <property type="term" value="P:tRNA methylation"/>
    <property type="evidence" value="ECO:0007669"/>
    <property type="project" value="TreeGrafter"/>
</dbReference>
<sequence length="429" mass="45965">MRADTIFALASARGRSGVAVVRISGDRAHQAVRALCGELPAERRASLRTLRWNDDVLDEAIVTIFGDGRSFTGEAVAELHLHGSIAVVSAVLGALGRMEGLRPAQAGEFTWRAMENGRLDFTQVEGLADLLLAETNAQRRQAQRVLSGSIGRTADGWRVSLIQALALLESTIDFVDEDVPAEVTEEVTQVISAVRVSMGSELRGVRAAERIRDGFEVAIVGRPNVGKSTLLNRLAGRDAALTSEIAGTTRDVIEVRMDIGGMAVTLLDTAGLRDSDDAIEELGIARARQRAETADLRVFLVEEGENPDSDLWRPGDIAALSKGDLYPEAAHGVSGLTGGGIDNLVSRIEAQLVEQVASVGTLTRVRHENAVRMAVEALVRAEAGLLNGDGYEIVSEELRVAARSLEVLVGRLDVEDILDQVFSSFCIGK</sequence>
<dbReference type="EC" id="3.6.-.-" evidence="7"/>
<feature type="binding site" evidence="7">
    <location>
        <position position="249"/>
    </location>
    <ligand>
        <name>Mg(2+)</name>
        <dbReference type="ChEBI" id="CHEBI:18420"/>
    </ligand>
</feature>
<dbReference type="GO" id="GO:0005525">
    <property type="term" value="F:GTP binding"/>
    <property type="evidence" value="ECO:0007669"/>
    <property type="project" value="UniProtKB-UniRule"/>
</dbReference>
<keyword evidence="7" id="KW-0963">Cytoplasm</keyword>
<evidence type="ECO:0000256" key="5">
    <source>
        <dbReference type="ARBA" id="ARBA00022958"/>
    </source>
</evidence>
<dbReference type="InterPro" id="IPR031168">
    <property type="entry name" value="G_TrmE"/>
</dbReference>
<dbReference type="CDD" id="cd14858">
    <property type="entry name" value="TrmE_N"/>
    <property type="match status" value="1"/>
</dbReference>
<evidence type="ECO:0000256" key="6">
    <source>
        <dbReference type="ARBA" id="ARBA00023134"/>
    </source>
</evidence>
<reference evidence="9" key="2">
    <citation type="journal article" date="2020" name="Microorganisms">
        <title>Osmotic Adaptation and Compatible Solute Biosynthesis of Phototrophic Bacteria as Revealed from Genome Analyses.</title>
        <authorList>
            <person name="Imhoff J.F."/>
            <person name="Rahn T."/>
            <person name="Kunzel S."/>
            <person name="Keller A."/>
            <person name="Neulinger S.C."/>
        </authorList>
    </citation>
    <scope>NUCLEOTIDE SEQUENCE</scope>
    <source>
        <strain evidence="9">LMG 28126</strain>
    </source>
</reference>
<dbReference type="FunFam" id="3.30.1360.120:FF:000007">
    <property type="entry name" value="tRNA modification GTPase GTPBP3, mitochondrial"/>
    <property type="match status" value="1"/>
</dbReference>
<keyword evidence="7" id="KW-0460">Magnesium</keyword>
<organism evidence="9 10">
    <name type="scientific">Rhodobaculum claviforme</name>
    <dbReference type="NCBI Taxonomy" id="1549854"/>
    <lineage>
        <taxon>Bacteria</taxon>
        <taxon>Pseudomonadati</taxon>
        <taxon>Pseudomonadota</taxon>
        <taxon>Alphaproteobacteria</taxon>
        <taxon>Rhodobacterales</taxon>
        <taxon>Paracoccaceae</taxon>
        <taxon>Rhodobaculum</taxon>
    </lineage>
</organism>
<dbReference type="CDD" id="cd04164">
    <property type="entry name" value="trmE"/>
    <property type="match status" value="1"/>
</dbReference>
<comment type="similarity">
    <text evidence="1 7">Belongs to the TRAFAC class TrmE-Era-EngA-EngB-Septin-like GTPase superfamily. TrmE GTPase family.</text>
</comment>
<dbReference type="Gene3D" id="3.40.50.300">
    <property type="entry name" value="P-loop containing nucleotide triphosphate hydrolases"/>
    <property type="match status" value="1"/>
</dbReference>
<dbReference type="InterPro" id="IPR004520">
    <property type="entry name" value="GTPase_MnmE"/>
</dbReference>
<evidence type="ECO:0000256" key="2">
    <source>
        <dbReference type="ARBA" id="ARBA00022694"/>
    </source>
</evidence>
<dbReference type="GO" id="GO:0003924">
    <property type="term" value="F:GTPase activity"/>
    <property type="evidence" value="ECO:0007669"/>
    <property type="project" value="UniProtKB-UniRule"/>
</dbReference>
<feature type="binding site" evidence="7">
    <location>
        <position position="118"/>
    </location>
    <ligand>
        <name>(6S)-5-formyl-5,6,7,8-tetrahydrofolate</name>
        <dbReference type="ChEBI" id="CHEBI:57457"/>
    </ligand>
</feature>
<keyword evidence="10" id="KW-1185">Reference proteome</keyword>
<feature type="binding site" evidence="7">
    <location>
        <begin position="243"/>
        <end position="249"/>
    </location>
    <ligand>
        <name>GTP</name>
        <dbReference type="ChEBI" id="CHEBI:37565"/>
    </ligand>
</feature>
<keyword evidence="3 7" id="KW-0547">Nucleotide-binding</keyword>
<dbReference type="Pfam" id="PF10396">
    <property type="entry name" value="TrmE_N"/>
    <property type="match status" value="1"/>
</dbReference>
<dbReference type="InterPro" id="IPR025867">
    <property type="entry name" value="MnmE_helical"/>
</dbReference>
<protein>
    <recommendedName>
        <fullName evidence="7">tRNA modification GTPase MnmE</fullName>
        <ecNumber evidence="7">3.6.-.-</ecNumber>
    </recommendedName>
</protein>
<feature type="binding site" evidence="7">
    <location>
        <position position="224"/>
    </location>
    <ligand>
        <name>K(+)</name>
        <dbReference type="ChEBI" id="CHEBI:29103"/>
    </ligand>
</feature>
<dbReference type="Pfam" id="PF01926">
    <property type="entry name" value="MMR_HSR1"/>
    <property type="match status" value="1"/>
</dbReference>
<evidence type="ECO:0000256" key="3">
    <source>
        <dbReference type="ARBA" id="ARBA00022741"/>
    </source>
</evidence>
<dbReference type="NCBIfam" id="NF003661">
    <property type="entry name" value="PRK05291.1-3"/>
    <property type="match status" value="1"/>
</dbReference>
<comment type="caution">
    <text evidence="7">Lacks conserved residue(s) required for the propagation of feature annotation.</text>
</comment>
<dbReference type="PANTHER" id="PTHR42714">
    <property type="entry name" value="TRNA MODIFICATION GTPASE GTPBP3"/>
    <property type="match status" value="1"/>
</dbReference>
<feature type="binding site" evidence="7">
    <location>
        <begin position="268"/>
        <end position="271"/>
    </location>
    <ligand>
        <name>GTP</name>
        <dbReference type="ChEBI" id="CHEBI:37565"/>
    </ligand>
</feature>
<evidence type="ECO:0000256" key="7">
    <source>
        <dbReference type="HAMAP-Rule" id="MF_00379"/>
    </source>
</evidence>
<proteinExistence type="inferred from homology"/>
<dbReference type="SUPFAM" id="SSF116878">
    <property type="entry name" value="TrmE connector domain"/>
    <property type="match status" value="1"/>
</dbReference>
<keyword evidence="5 7" id="KW-0630">Potassium</keyword>
<dbReference type="GO" id="GO:0005737">
    <property type="term" value="C:cytoplasm"/>
    <property type="evidence" value="ECO:0007669"/>
    <property type="project" value="UniProtKB-SubCell"/>
</dbReference>
<dbReference type="RefSeq" id="WP_201156806.1">
    <property type="nucleotide sequence ID" value="NZ_NHSD01000198.1"/>
</dbReference>
<reference evidence="9" key="1">
    <citation type="submission" date="2017-05" db="EMBL/GenBank/DDBJ databases">
        <authorList>
            <person name="Imhoff J.F."/>
            <person name="Rahn T."/>
            <person name="Kuenzel S."/>
            <person name="Neulinger S.C."/>
        </authorList>
    </citation>
    <scope>NUCLEOTIDE SEQUENCE</scope>
    <source>
        <strain evidence="9">LMG 28126</strain>
    </source>
</reference>
<feature type="binding site" evidence="7">
    <location>
        <position position="248"/>
    </location>
    <ligand>
        <name>K(+)</name>
        <dbReference type="ChEBI" id="CHEBI:29103"/>
    </ligand>
</feature>
<keyword evidence="2 7" id="KW-0819">tRNA processing</keyword>
<dbReference type="InterPro" id="IPR005225">
    <property type="entry name" value="Small_GTP-bd"/>
</dbReference>
<dbReference type="InterPro" id="IPR018948">
    <property type="entry name" value="GTP-bd_TrmE_N"/>
</dbReference>
<keyword evidence="6 7" id="KW-0342">GTP-binding</keyword>
<evidence type="ECO:0000256" key="1">
    <source>
        <dbReference type="ARBA" id="ARBA00011043"/>
    </source>
</evidence>
<feature type="domain" description="TrmE-type G" evidence="8">
    <location>
        <begin position="214"/>
        <end position="353"/>
    </location>
</feature>
<dbReference type="GO" id="GO:0046872">
    <property type="term" value="F:metal ion binding"/>
    <property type="evidence" value="ECO:0007669"/>
    <property type="project" value="UniProtKB-KW"/>
</dbReference>
<name>A0A934TK15_9RHOB</name>
<comment type="cofactor">
    <cofactor evidence="7">
        <name>K(+)</name>
        <dbReference type="ChEBI" id="CHEBI:29103"/>
    </cofactor>
    <text evidence="7">Binds 1 potassium ion per subunit.</text>
</comment>
<keyword evidence="4 7" id="KW-0378">Hydrolase</keyword>
<dbReference type="InterPro" id="IPR027417">
    <property type="entry name" value="P-loop_NTPase"/>
</dbReference>
<dbReference type="Gene3D" id="3.30.1360.120">
    <property type="entry name" value="Probable tRNA modification gtpase trme, domain 1"/>
    <property type="match status" value="1"/>
</dbReference>
<dbReference type="PROSITE" id="PS51709">
    <property type="entry name" value="G_TRME"/>
    <property type="match status" value="1"/>
</dbReference>
<feature type="binding site" evidence="7">
    <location>
        <position position="245"/>
    </location>
    <ligand>
        <name>K(+)</name>
        <dbReference type="ChEBI" id="CHEBI:29103"/>
    </ligand>
</feature>
<dbReference type="Proteomes" id="UP000706333">
    <property type="component" value="Unassembled WGS sequence"/>
</dbReference>
<dbReference type="PANTHER" id="PTHR42714:SF2">
    <property type="entry name" value="TRNA MODIFICATION GTPASE GTPBP3, MITOCHONDRIAL"/>
    <property type="match status" value="1"/>
</dbReference>
<dbReference type="Pfam" id="PF12631">
    <property type="entry name" value="MnmE_helical"/>
    <property type="match status" value="1"/>
</dbReference>
<dbReference type="HAMAP" id="MF_00379">
    <property type="entry name" value="GTPase_MnmE"/>
    <property type="match status" value="1"/>
</dbReference>